<evidence type="ECO:0000313" key="7">
    <source>
        <dbReference type="EMBL" id="MWV69828.1"/>
    </source>
</evidence>
<feature type="coiled-coil region" evidence="3">
    <location>
        <begin position="627"/>
        <end position="661"/>
    </location>
</feature>
<reference evidence="7 10" key="4">
    <citation type="submission" date="2019-12" db="EMBL/GenBank/DDBJ databases">
        <title>Multi-Generational Helicobacter saguini Isolates.</title>
        <authorList>
            <person name="Mannion A."/>
            <person name="Shen Z."/>
            <person name="Fox J.G."/>
        </authorList>
    </citation>
    <scope>NUCLEOTIDE SEQUENCE [LARGE SCALE GENOMIC DNA]</scope>
    <source>
        <strain evidence="7">16-048</strain>
        <strain evidence="10">16-048 (F4)</strain>
    </source>
</reference>
<dbReference type="PANTHER" id="PTHR32089">
    <property type="entry name" value="METHYL-ACCEPTING CHEMOTAXIS PROTEIN MCPB"/>
    <property type="match status" value="1"/>
</dbReference>
<name>A0A347VN98_9HELI</name>
<evidence type="ECO:0000313" key="9">
    <source>
        <dbReference type="Proteomes" id="UP000029714"/>
    </source>
</evidence>
<dbReference type="InterPro" id="IPR010910">
    <property type="entry name" value="Nitrate/nitrite_sensing_bac"/>
</dbReference>
<reference evidence="8" key="3">
    <citation type="submission" date="2018-04" db="EMBL/GenBank/DDBJ databases">
        <authorList>
            <person name="Sheh A."/>
            <person name="Shen Z."/>
            <person name="Mannion A.J."/>
            <person name="Fox J.G."/>
        </authorList>
    </citation>
    <scope>NUCLEOTIDE SEQUENCE</scope>
    <source>
        <strain evidence="8">MIT 97-6194</strain>
    </source>
</reference>
<organism evidence="8 9">
    <name type="scientific">Helicobacter saguini</name>
    <dbReference type="NCBI Taxonomy" id="1548018"/>
    <lineage>
        <taxon>Bacteria</taxon>
        <taxon>Pseudomonadati</taxon>
        <taxon>Campylobacterota</taxon>
        <taxon>Epsilonproteobacteria</taxon>
        <taxon>Campylobacterales</taxon>
        <taxon>Helicobacteraceae</taxon>
        <taxon>Helicobacter</taxon>
    </lineage>
</organism>
<evidence type="ECO:0000256" key="2">
    <source>
        <dbReference type="PROSITE-ProRule" id="PRU00284"/>
    </source>
</evidence>
<dbReference type="InterPro" id="IPR004089">
    <property type="entry name" value="MCPsignal_dom"/>
</dbReference>
<comment type="caution">
    <text evidence="8">The sequence shown here is derived from an EMBL/GenBank/DDBJ whole genome shotgun (WGS) entry which is preliminary data.</text>
</comment>
<dbReference type="EMBL" id="QBIU01000001">
    <property type="protein sequence ID" value="MWV69828.1"/>
    <property type="molecule type" value="Genomic_DNA"/>
</dbReference>
<dbReference type="Pfam" id="PF00015">
    <property type="entry name" value="MCPsignal"/>
    <property type="match status" value="1"/>
</dbReference>
<dbReference type="RefSeq" id="WP_034571977.1">
    <property type="nucleotide sequence ID" value="NZ_JRMP02000002.1"/>
</dbReference>
<dbReference type="EMBL" id="JRMP02000002">
    <property type="protein sequence ID" value="TLD95663.1"/>
    <property type="molecule type" value="Genomic_DNA"/>
</dbReference>
<evidence type="ECO:0000313" key="8">
    <source>
        <dbReference type="EMBL" id="TLD95663.1"/>
    </source>
</evidence>
<dbReference type="PROSITE" id="PS50906">
    <property type="entry name" value="NIT"/>
    <property type="match status" value="1"/>
</dbReference>
<reference evidence="8 9" key="1">
    <citation type="journal article" date="2014" name="Genome Announc.">
        <title>Draft genome sequences of eight enterohepatic helicobacter species isolated from both laboratory and wild rodents.</title>
        <authorList>
            <person name="Sheh A."/>
            <person name="Shen Z."/>
            <person name="Fox J.G."/>
        </authorList>
    </citation>
    <scope>NUCLEOTIDE SEQUENCE [LARGE SCALE GENOMIC DNA]</scope>
    <source>
        <strain evidence="8 9">MIT 97-6194</strain>
    </source>
</reference>
<dbReference type="Gene3D" id="6.10.340.10">
    <property type="match status" value="1"/>
</dbReference>
<keyword evidence="1 2" id="KW-0807">Transducer</keyword>
<dbReference type="Gene3D" id="1.10.287.950">
    <property type="entry name" value="Methyl-accepting chemotaxis protein"/>
    <property type="match status" value="1"/>
</dbReference>
<keyword evidence="9" id="KW-1185">Reference proteome</keyword>
<reference evidence="8 9" key="2">
    <citation type="journal article" date="2016" name="Infect. Immun.">
        <title>Helicobacter saguini, a Novel Helicobacter Isolated from Cotton-Top Tamarins with Ulcerative Colitis, Has Proinflammatory Properties and Induces Typhlocolitis and Dysplasia in Gnotobiotic IL-10-/- Mice.</title>
        <authorList>
            <person name="Shen Z."/>
            <person name="Mannion A."/>
            <person name="Whary M.T."/>
            <person name="Muthupalani S."/>
            <person name="Sheh A."/>
            <person name="Feng Y."/>
            <person name="Gong G."/>
            <person name="Vandamme P."/>
            <person name="Holcombe H.R."/>
            <person name="Paster B.J."/>
            <person name="Fox J.G."/>
        </authorList>
    </citation>
    <scope>NUCLEOTIDE SEQUENCE [LARGE SCALE GENOMIC DNA]</scope>
    <source>
        <strain evidence="8 9">MIT 97-6194</strain>
    </source>
</reference>
<accession>A0A347VN98</accession>
<protein>
    <recommendedName>
        <fullName evidence="11">Chemotaxis protein</fullName>
    </recommendedName>
</protein>
<gene>
    <name evidence="7" type="ORF">DCO61_07400</name>
    <name evidence="8" type="ORF">LS64_002085</name>
</gene>
<dbReference type="Pfam" id="PF08376">
    <property type="entry name" value="NIT"/>
    <property type="match status" value="1"/>
</dbReference>
<dbReference type="GO" id="GO:0016020">
    <property type="term" value="C:membrane"/>
    <property type="evidence" value="ECO:0007669"/>
    <property type="project" value="InterPro"/>
</dbReference>
<sequence length="667" mass="73974">MFNLSNLKIRVKMVLFSLLPLITTIVLSSILIANRYSNLKESNILDNGIKLSTQISLVIHELQKERGTSAGYIGSKGTKFGDNLQNVRRDTDKQIAELKAFLNTFDKDSMPLIVQNAMNTALQDIDKLSDIRSRISSLNISVQDTIAYYTSTIATSIEVVIDIAKVSTNDDITRSLIAYINFLNAKERAGQERAVLNNTFSANHFAEGMFLKFISLMVAQNVYIESFKRYSIEQDASAYDEITKDSSFSEVDRMRKVALDNATAGGYNIEPTYWFDTITKKINLMKDVEDKLATKLNDRILDINATSRFYFWTALIAVTCAIILTMVIGYIIAANIAKRIRAMQAYFVTLSNTKDMSDTSALTRYKAEDEIGTITTTINNFLESIKDVFSSLNTQIKQNVQISNNLIKSANEVLHHTQEGSTLSHNTAKVGTQVEAALSTSMEKTNDTMQDIIESKDELDKTLDSITHFAESVARDAGLQSELSSNVSSLNENAQNIKGILTTIADIASQTNLLALNAAIEAARAGEHGRGFAVVADEVRKLAERTQKALSEIDATIQLITQSINEISERIMQSTENFNNFAEESQKIQETIQAVAGKISIVGDLAKDTMNSSEVLSEDTKTLLGNNKILDKNLQDIAKEMDNISNEAKTLDSKATQIEAKINEFKF</sequence>
<feature type="transmembrane region" description="Helical" evidence="4">
    <location>
        <begin position="309"/>
        <end position="333"/>
    </location>
</feature>
<evidence type="ECO:0008006" key="11">
    <source>
        <dbReference type="Google" id="ProtNLM"/>
    </source>
</evidence>
<dbReference type="PANTHER" id="PTHR32089:SF114">
    <property type="entry name" value="METHYL-ACCEPTING CHEMOTAXIS PROTEIN MCPB"/>
    <property type="match status" value="1"/>
</dbReference>
<dbReference type="SUPFAM" id="SSF58104">
    <property type="entry name" value="Methyl-accepting chemotaxis protein (MCP) signaling domain"/>
    <property type="match status" value="1"/>
</dbReference>
<dbReference type="GO" id="GO:0007165">
    <property type="term" value="P:signal transduction"/>
    <property type="evidence" value="ECO:0007669"/>
    <property type="project" value="UniProtKB-KW"/>
</dbReference>
<dbReference type="InterPro" id="IPR013587">
    <property type="entry name" value="Nitrate/nitrite_sensing"/>
</dbReference>
<evidence type="ECO:0000259" key="6">
    <source>
        <dbReference type="PROSITE" id="PS50906"/>
    </source>
</evidence>
<feature type="domain" description="NIT" evidence="6">
    <location>
        <begin position="53"/>
        <end position="303"/>
    </location>
</feature>
<proteinExistence type="predicted"/>
<dbReference type="OrthoDB" id="2489132at2"/>
<dbReference type="Proteomes" id="UP000477070">
    <property type="component" value="Unassembled WGS sequence"/>
</dbReference>
<dbReference type="STRING" id="1548018.LS64_07610"/>
<evidence type="ECO:0000259" key="5">
    <source>
        <dbReference type="PROSITE" id="PS50111"/>
    </source>
</evidence>
<keyword evidence="4" id="KW-0472">Membrane</keyword>
<keyword evidence="4" id="KW-0812">Transmembrane</keyword>
<feature type="domain" description="Methyl-accepting transducer" evidence="5">
    <location>
        <begin position="395"/>
        <end position="652"/>
    </location>
</feature>
<dbReference type="SMART" id="SM00283">
    <property type="entry name" value="MA"/>
    <property type="match status" value="1"/>
</dbReference>
<evidence type="ECO:0000256" key="4">
    <source>
        <dbReference type="SAM" id="Phobius"/>
    </source>
</evidence>
<dbReference type="PROSITE" id="PS50111">
    <property type="entry name" value="CHEMOTAXIS_TRANSDUC_2"/>
    <property type="match status" value="1"/>
</dbReference>
<evidence type="ECO:0000256" key="1">
    <source>
        <dbReference type="ARBA" id="ARBA00023224"/>
    </source>
</evidence>
<keyword evidence="4" id="KW-1133">Transmembrane helix</keyword>
<evidence type="ECO:0000256" key="3">
    <source>
        <dbReference type="SAM" id="Coils"/>
    </source>
</evidence>
<dbReference type="AlphaFoldDB" id="A0A347VN98"/>
<keyword evidence="3" id="KW-0175">Coiled coil</keyword>
<dbReference type="Proteomes" id="UP000029714">
    <property type="component" value="Unassembled WGS sequence"/>
</dbReference>
<evidence type="ECO:0000313" key="10">
    <source>
        <dbReference type="Proteomes" id="UP000477070"/>
    </source>
</evidence>